<dbReference type="PIRSF" id="PIRSF000390">
    <property type="entry name" value="PLP_StrS"/>
    <property type="match status" value="1"/>
</dbReference>
<reference evidence="4 5" key="1">
    <citation type="submission" date="2021-03" db="EMBL/GenBank/DDBJ databases">
        <title>Complete Genome Sequences of Two Lysobacter Strains Isolated from Sea Water (Lysobacter caseinilyticus) and Soil (Lysobacter helvus) in South Korea.</title>
        <authorList>
            <person name="Watanabe Y."/>
            <person name="Arakawa K."/>
        </authorList>
    </citation>
    <scope>NUCLEOTIDE SEQUENCE [LARGE SCALE GENOMIC DNA]</scope>
    <source>
        <strain evidence="4 5">KVB24</strain>
    </source>
</reference>
<evidence type="ECO:0000256" key="1">
    <source>
        <dbReference type="ARBA" id="ARBA00022898"/>
    </source>
</evidence>
<evidence type="ECO:0000313" key="5">
    <source>
        <dbReference type="Proteomes" id="UP000681317"/>
    </source>
</evidence>
<dbReference type="InterPro" id="IPR015421">
    <property type="entry name" value="PyrdxlP-dep_Trfase_major"/>
</dbReference>
<evidence type="ECO:0000256" key="3">
    <source>
        <dbReference type="RuleBase" id="RU004508"/>
    </source>
</evidence>
<dbReference type="Pfam" id="PF01041">
    <property type="entry name" value="DegT_DnrJ_EryC1"/>
    <property type="match status" value="1"/>
</dbReference>
<dbReference type="Gene3D" id="3.90.1150.10">
    <property type="entry name" value="Aspartate Aminotransferase, domain 1"/>
    <property type="match status" value="1"/>
</dbReference>
<dbReference type="SUPFAM" id="SSF53383">
    <property type="entry name" value="PLP-dependent transferases"/>
    <property type="match status" value="1"/>
</dbReference>
<dbReference type="InterPro" id="IPR015424">
    <property type="entry name" value="PyrdxlP-dep_Trfase"/>
</dbReference>
<dbReference type="PANTHER" id="PTHR30244:SF36">
    <property type="entry name" value="3-OXO-GLUCOSE-6-PHOSPHATE:GLUTAMATE AMINOTRANSFERASE"/>
    <property type="match status" value="1"/>
</dbReference>
<dbReference type="PANTHER" id="PTHR30244">
    <property type="entry name" value="TRANSAMINASE"/>
    <property type="match status" value="1"/>
</dbReference>
<keyword evidence="1 3" id="KW-0663">Pyridoxal phosphate</keyword>
<dbReference type="Proteomes" id="UP000681317">
    <property type="component" value="Chromosome"/>
</dbReference>
<protein>
    <submittedName>
        <fullName evidence="4">Erythromycin biosynthesis sensory transduction protein EryC1</fullName>
    </submittedName>
</protein>
<evidence type="ECO:0000256" key="2">
    <source>
        <dbReference type="ARBA" id="ARBA00037999"/>
    </source>
</evidence>
<proteinExistence type="inferred from homology"/>
<dbReference type="Gene3D" id="3.40.640.10">
    <property type="entry name" value="Type I PLP-dependent aspartate aminotransferase-like (Major domain)"/>
    <property type="match status" value="1"/>
</dbReference>
<dbReference type="EMBL" id="AP024545">
    <property type="protein sequence ID" value="BCT91752.1"/>
    <property type="molecule type" value="Genomic_DNA"/>
</dbReference>
<organism evidence="4 5">
    <name type="scientific">Noviluteimonas caseinilytica</name>
    <dbReference type="NCBI Taxonomy" id="2675101"/>
    <lineage>
        <taxon>Bacteria</taxon>
        <taxon>Pseudomonadati</taxon>
        <taxon>Pseudomonadota</taxon>
        <taxon>Gammaproteobacteria</taxon>
        <taxon>Lysobacterales</taxon>
        <taxon>Lysobacteraceae</taxon>
        <taxon>Noviluteimonas</taxon>
    </lineage>
</organism>
<keyword evidence="5" id="KW-1185">Reference proteome</keyword>
<accession>A0ABM7Q3E3</accession>
<sequence length="375" mass="40678">MPDMTRTIPQCSPLAAYQAQAADIDAAIRATLEHGRYILGPRVEAFEQNFARWVGSTHGLGVANGTDALCIALRALGVREGDLVVTTSMSAVATAVAIRAAGAFPLFADVDDDHALIDPEQVEALFATHRDRIKAIVPVHLYGRCADMGALDAIARQHGVPIVEDCAQAHGARWEGRVAGTIGAFGSFSFYPTKNLGAIGDGGALVTNDAELRERARLLREYGWRTRYISDVEGGNSRLDELQAAILDVKLPRLDADNDARRRIAALYRDGIDNAHVRIFRGRDDGHVYHQFVVRAADRDGLQAHLAERGVGSLVHYPAAIHEQPAYNNAAYQPRPLARTEGWAATVLSLPMFPQLPTEDVARVIDAVNGWAGPR</sequence>
<comment type="similarity">
    <text evidence="2 3">Belongs to the DegT/DnrJ/EryC1 family.</text>
</comment>
<dbReference type="CDD" id="cd00616">
    <property type="entry name" value="AHBA_syn"/>
    <property type="match status" value="1"/>
</dbReference>
<evidence type="ECO:0000313" key="4">
    <source>
        <dbReference type="EMBL" id="BCT91752.1"/>
    </source>
</evidence>
<dbReference type="InterPro" id="IPR000653">
    <property type="entry name" value="DegT/StrS_aminotransferase"/>
</dbReference>
<gene>
    <name evidence="4" type="ORF">LYSCAS_07760</name>
</gene>
<dbReference type="InterPro" id="IPR015422">
    <property type="entry name" value="PyrdxlP-dep_Trfase_small"/>
</dbReference>
<name>A0ABM7Q3E3_9GAMM</name>